<dbReference type="PANTHER" id="PTHR44147">
    <property type="entry name" value="DEHYDROGENASE/REDUCTASE SDR FAMILY MEMBER 1"/>
    <property type="match status" value="1"/>
</dbReference>
<comment type="similarity">
    <text evidence="1">Belongs to the short-chain dehydrogenases/reductases (SDR) family.</text>
</comment>
<dbReference type="Pfam" id="PF00106">
    <property type="entry name" value="adh_short"/>
    <property type="match status" value="1"/>
</dbReference>
<dbReference type="AlphaFoldDB" id="A0A3Q9BPU6"/>
<dbReference type="PANTHER" id="PTHR44147:SF2">
    <property type="entry name" value="DEHYDROGENASE_REDUCTASE SDR FAMILY MEMBER 1"/>
    <property type="match status" value="1"/>
</dbReference>
<dbReference type="Gene3D" id="3.40.50.720">
    <property type="entry name" value="NAD(P)-binding Rossmann-like Domain"/>
    <property type="match status" value="1"/>
</dbReference>
<dbReference type="Proteomes" id="UP000275663">
    <property type="component" value="Chromosome"/>
</dbReference>
<protein>
    <submittedName>
        <fullName evidence="2">SDR family NAD(P)-dependent oxidoreductase</fullName>
    </submittedName>
</protein>
<proteinExistence type="inferred from homology"/>
<dbReference type="RefSeq" id="WP_126126674.1">
    <property type="nucleotide sequence ID" value="NZ_CP034464.1"/>
</dbReference>
<keyword evidence="3" id="KW-1185">Reference proteome</keyword>
<dbReference type="PRINTS" id="PR00080">
    <property type="entry name" value="SDRFAMILY"/>
</dbReference>
<dbReference type="PRINTS" id="PR00081">
    <property type="entry name" value="GDHRDH"/>
</dbReference>
<evidence type="ECO:0000313" key="3">
    <source>
        <dbReference type="Proteomes" id="UP000275663"/>
    </source>
</evidence>
<accession>A0A3Q9BPU6</accession>
<sequence>MKKLNGKFALVTGASRGVGRGIALGLGEAGATVYITGRSSDDSLQAEALSGNLQDTARQIEALGGTAICILCDHRNDAETKAVFEQIAQQAGRLDILVNAAWAGYEQVFSPDDFTWANKFWEQPITTWDAMFQVGLRSSFVASQYAARMMLKANSGLIVNVSYWAAQRYMGNVPYGVNKAAMDRLTKDCALELQEHQIAVVSLYPGLVRTERVLRGAEFFDMSNSESEQFSGRAVAALATDPGLMQRSGTVQVSAQLAEEFGFVDIDGYSPKPLTKESAI</sequence>
<dbReference type="InterPro" id="IPR036291">
    <property type="entry name" value="NAD(P)-bd_dom_sf"/>
</dbReference>
<dbReference type="InterPro" id="IPR002347">
    <property type="entry name" value="SDR_fam"/>
</dbReference>
<name>A0A3Q9BPU6_9BURK</name>
<organism evidence="2 3">
    <name type="scientific">Undibacterium parvum</name>
    <dbReference type="NCBI Taxonomy" id="401471"/>
    <lineage>
        <taxon>Bacteria</taxon>
        <taxon>Pseudomonadati</taxon>
        <taxon>Pseudomonadota</taxon>
        <taxon>Betaproteobacteria</taxon>
        <taxon>Burkholderiales</taxon>
        <taxon>Oxalobacteraceae</taxon>
        <taxon>Undibacterium</taxon>
    </lineage>
</organism>
<dbReference type="EMBL" id="CP034464">
    <property type="protein sequence ID" value="AZP11286.1"/>
    <property type="molecule type" value="Genomic_DNA"/>
</dbReference>
<dbReference type="KEGG" id="upv:EJN92_04245"/>
<reference evidence="2 3" key="1">
    <citation type="journal article" date="2011" name="Int. J. Syst. Evol. Microbiol.">
        <title>Description of Undibacterium oligocarboniphilum sp. nov., isolated from purified water, and Undibacterium pigrum strain CCUG 49012 as the type strain of Undibacterium parvum sp. nov., and emended descriptions of the genus Undibacterium and the species Undibacterium pigrum.</title>
        <authorList>
            <person name="Eder W."/>
            <person name="Wanner G."/>
            <person name="Ludwig W."/>
            <person name="Busse H.J."/>
            <person name="Ziemke-Kageler F."/>
            <person name="Lang E."/>
        </authorList>
    </citation>
    <scope>NUCLEOTIDE SEQUENCE [LARGE SCALE GENOMIC DNA]</scope>
    <source>
        <strain evidence="2 3">DSM 23061</strain>
    </source>
</reference>
<evidence type="ECO:0000313" key="2">
    <source>
        <dbReference type="EMBL" id="AZP11286.1"/>
    </source>
</evidence>
<evidence type="ECO:0000256" key="1">
    <source>
        <dbReference type="RuleBase" id="RU000363"/>
    </source>
</evidence>
<dbReference type="OrthoDB" id="63584at2"/>
<dbReference type="SUPFAM" id="SSF51735">
    <property type="entry name" value="NAD(P)-binding Rossmann-fold domains"/>
    <property type="match status" value="1"/>
</dbReference>
<gene>
    <name evidence="2" type="ORF">EJN92_04245</name>
</gene>